<feature type="domain" description="Flagellar basal body rod protein N-terminal" evidence="7">
    <location>
        <begin position="6"/>
        <end position="34"/>
    </location>
</feature>
<evidence type="ECO:0000256" key="5">
    <source>
        <dbReference type="ARBA" id="ARBA00022525"/>
    </source>
</evidence>
<dbReference type="Proteomes" id="UP000240010">
    <property type="component" value="Unassembled WGS sequence"/>
</dbReference>
<evidence type="ECO:0000256" key="3">
    <source>
        <dbReference type="ARBA" id="ARBA00009677"/>
    </source>
</evidence>
<dbReference type="GO" id="GO:0044780">
    <property type="term" value="P:bacterial-type flagellum assembly"/>
    <property type="evidence" value="ECO:0007669"/>
    <property type="project" value="InterPro"/>
</dbReference>
<keyword evidence="10" id="KW-0969">Cilium</keyword>
<gene>
    <name evidence="10" type="ORF">B0F87_102212</name>
</gene>
<comment type="caution">
    <text evidence="10">The sequence shown here is derived from an EMBL/GenBank/DDBJ whole genome shotgun (WGS) entry which is preliminary data.</text>
</comment>
<keyword evidence="10" id="KW-0282">Flagellum</keyword>
<dbReference type="Pfam" id="PF00460">
    <property type="entry name" value="Flg_bb_rod"/>
    <property type="match status" value="1"/>
</dbReference>
<sequence>MSGLLATSLSGLLAAQRSLETTQNNISNINTEGYSRQRVEQGTKPAQFTGDGYVGQGVNVTNITRSYDQFINKQLSSSLSAFGDADRYHQLATSVDNIMADSSTGMAPVLNRFFNALSSVSSDPSSIPSRQVLLSEADALAQNFNTIGGKFEEIRNLNNSDIGAKVNEINTLAAAIADLNVKIIANVGKTQGLKQPNDLLDKQDALLSRLSEMVNVSVVPQKNGTSSVFIGNGQALVLNGGAATFTTLESELDPGKLEIGIKTANGTIDVTNQISGGSLGGALRFRDEVLDPAQQKLGQVAASLAMEFNALHQKGFDLNGTAGLDLFKFAGDEVPVIQSSLNTGNAAVTASFQDVNVNPSATANLDFSDYKLKYVGGTDYTLTRTRDNQVINLTATDTVPATGVFTLSFAATQPAKTDVTALPGIDIKVDASGGKTIAVGDESVIRPTYNAAQKIGVNITDPKKIAAATNIEVDPVTKLPVQKLAGGVPVVDALGNPVYVTINGAMPGDNRNALQLADLKDKLSMLGGKASFNDAYAQIVSGVGTLTQSAQFSSSAQETLLNQAKGARESLAGVNLDEEAANLIKFQQAYQASAQSISVARSLFDTLLGAVR</sequence>
<dbReference type="Pfam" id="PF06429">
    <property type="entry name" value="Flg_bbr_C"/>
    <property type="match status" value="1"/>
</dbReference>
<keyword evidence="6" id="KW-0975">Bacterial flagellum</keyword>
<dbReference type="InterPro" id="IPR001444">
    <property type="entry name" value="Flag_bb_rod_N"/>
</dbReference>
<dbReference type="InterPro" id="IPR053927">
    <property type="entry name" value="FlgK_helical"/>
</dbReference>
<protein>
    <recommendedName>
        <fullName evidence="4">Flagellar hook-associated protein 1</fullName>
    </recommendedName>
</protein>
<organism evidence="10 11">
    <name type="scientific">Methylobacter tundripaludum</name>
    <dbReference type="NCBI Taxonomy" id="173365"/>
    <lineage>
        <taxon>Bacteria</taxon>
        <taxon>Pseudomonadati</taxon>
        <taxon>Pseudomonadota</taxon>
        <taxon>Gammaproteobacteria</taxon>
        <taxon>Methylococcales</taxon>
        <taxon>Methylococcaceae</taxon>
        <taxon>Methylobacter</taxon>
    </lineage>
</organism>
<dbReference type="PANTHER" id="PTHR30033:SF1">
    <property type="entry name" value="FLAGELLAR HOOK-ASSOCIATED PROTEIN 1"/>
    <property type="match status" value="1"/>
</dbReference>
<evidence type="ECO:0000259" key="9">
    <source>
        <dbReference type="Pfam" id="PF22638"/>
    </source>
</evidence>
<accession>A0A2S6HI32</accession>
<dbReference type="GO" id="GO:0005198">
    <property type="term" value="F:structural molecule activity"/>
    <property type="evidence" value="ECO:0007669"/>
    <property type="project" value="InterPro"/>
</dbReference>
<comment type="subcellular location">
    <subcellularLocation>
        <location evidence="1">Bacterial flagellum</location>
    </subcellularLocation>
    <subcellularLocation>
        <location evidence="2">Secreted</location>
    </subcellularLocation>
</comment>
<keyword evidence="5" id="KW-0964">Secreted</keyword>
<dbReference type="NCBIfam" id="TIGR02492">
    <property type="entry name" value="flgK_ends"/>
    <property type="match status" value="1"/>
</dbReference>
<evidence type="ECO:0000256" key="4">
    <source>
        <dbReference type="ARBA" id="ARBA00016244"/>
    </source>
</evidence>
<comment type="similarity">
    <text evidence="3">Belongs to the flagella basal body rod proteins family.</text>
</comment>
<evidence type="ECO:0000256" key="6">
    <source>
        <dbReference type="ARBA" id="ARBA00023143"/>
    </source>
</evidence>
<dbReference type="InterPro" id="IPR002371">
    <property type="entry name" value="FlgK"/>
</dbReference>
<evidence type="ECO:0000313" key="10">
    <source>
        <dbReference type="EMBL" id="PPK77106.1"/>
    </source>
</evidence>
<dbReference type="GO" id="GO:0009424">
    <property type="term" value="C:bacterial-type flagellum hook"/>
    <property type="evidence" value="ECO:0007669"/>
    <property type="project" value="InterPro"/>
</dbReference>
<dbReference type="RefSeq" id="WP_104427849.1">
    <property type="nucleotide sequence ID" value="NZ_PTIZ01000002.1"/>
</dbReference>
<evidence type="ECO:0000256" key="1">
    <source>
        <dbReference type="ARBA" id="ARBA00004365"/>
    </source>
</evidence>
<feature type="domain" description="Flagellar basal-body/hook protein C-terminal" evidence="8">
    <location>
        <begin position="572"/>
        <end position="608"/>
    </location>
</feature>
<dbReference type="PRINTS" id="PR01005">
    <property type="entry name" value="FLGHOOKAP1"/>
</dbReference>
<name>A0A2S6HI32_9GAMM</name>
<dbReference type="GO" id="GO:0005576">
    <property type="term" value="C:extracellular region"/>
    <property type="evidence" value="ECO:0007669"/>
    <property type="project" value="UniProtKB-SubCell"/>
</dbReference>
<dbReference type="EMBL" id="PTIZ01000002">
    <property type="protein sequence ID" value="PPK77106.1"/>
    <property type="molecule type" value="Genomic_DNA"/>
</dbReference>
<feature type="domain" description="Flagellar hook-associated protein FlgK helical" evidence="9">
    <location>
        <begin position="93"/>
        <end position="327"/>
    </location>
</feature>
<evidence type="ECO:0000256" key="2">
    <source>
        <dbReference type="ARBA" id="ARBA00004613"/>
    </source>
</evidence>
<evidence type="ECO:0000259" key="7">
    <source>
        <dbReference type="Pfam" id="PF00460"/>
    </source>
</evidence>
<keyword evidence="10" id="KW-0966">Cell projection</keyword>
<dbReference type="PANTHER" id="PTHR30033">
    <property type="entry name" value="FLAGELLAR HOOK-ASSOCIATED PROTEIN 1"/>
    <property type="match status" value="1"/>
</dbReference>
<reference evidence="10 11" key="1">
    <citation type="submission" date="2018-02" db="EMBL/GenBank/DDBJ databases">
        <title>Subsurface microbial communities from deep shales in Ohio and West Virginia, USA.</title>
        <authorList>
            <person name="Wrighton K."/>
        </authorList>
    </citation>
    <scope>NUCLEOTIDE SEQUENCE [LARGE SCALE GENOMIC DNA]</scope>
    <source>
        <strain evidence="10 11">OWC-DMM</strain>
    </source>
</reference>
<proteinExistence type="inferred from homology"/>
<dbReference type="InterPro" id="IPR010930">
    <property type="entry name" value="Flg_bb/hook_C_dom"/>
</dbReference>
<dbReference type="AlphaFoldDB" id="A0A2S6HI32"/>
<dbReference type="Pfam" id="PF22638">
    <property type="entry name" value="FlgK_D1"/>
    <property type="match status" value="1"/>
</dbReference>
<dbReference type="SUPFAM" id="SSF64518">
    <property type="entry name" value="Phase 1 flagellin"/>
    <property type="match status" value="1"/>
</dbReference>
<evidence type="ECO:0000259" key="8">
    <source>
        <dbReference type="Pfam" id="PF06429"/>
    </source>
</evidence>
<evidence type="ECO:0000313" key="11">
    <source>
        <dbReference type="Proteomes" id="UP000240010"/>
    </source>
</evidence>